<reference evidence="1 2" key="1">
    <citation type="submission" date="2015-10" db="EMBL/GenBank/DDBJ databases">
        <title>Complete genome sequence of hyperthermophilic archaeon Pyrodictium delaneyi Su06.</title>
        <authorList>
            <person name="Jung J.-H."/>
            <person name="Lin J."/>
            <person name="Holden J.F."/>
            <person name="Park C.-S."/>
        </authorList>
    </citation>
    <scope>NUCLEOTIDE SEQUENCE [LARGE SCALE GENOMIC DNA]</scope>
    <source>
        <strain evidence="1 2">Su06</strain>
    </source>
</reference>
<accession>A0A0P0N4W7</accession>
<dbReference type="PIRSF" id="PIRSF008210">
    <property type="entry name" value="UCP008210"/>
    <property type="match status" value="1"/>
</dbReference>
<evidence type="ECO:0008006" key="3">
    <source>
        <dbReference type="Google" id="ProtNLM"/>
    </source>
</evidence>
<protein>
    <recommendedName>
        <fullName evidence="3">DUF2153 domain-containing protein</fullName>
    </recommendedName>
</protein>
<sequence>MSRPGEVRVIDYAFLKQLDEWVRMQKKLLETFRETAEKVEQGDRLDLIVATRAAFQHMMRTIKAFDNWLQDPVIIAHVPREMLVEVWKVMYDVLQQLLEIDIKHTSDVRKLLEELAREGKLNPLVAAVKQIGEEEEAAGRRPSTMMI</sequence>
<dbReference type="Pfam" id="PF09921">
    <property type="entry name" value="DUF2153"/>
    <property type="match status" value="1"/>
</dbReference>
<dbReference type="Proteomes" id="UP000058613">
    <property type="component" value="Chromosome"/>
</dbReference>
<evidence type="ECO:0000313" key="1">
    <source>
        <dbReference type="EMBL" id="ALL01779.1"/>
    </source>
</evidence>
<dbReference type="KEGG" id="pdl:Pyrde_1736"/>
<dbReference type="OrthoDB" id="26708at2157"/>
<evidence type="ECO:0000313" key="2">
    <source>
        <dbReference type="Proteomes" id="UP000058613"/>
    </source>
</evidence>
<dbReference type="InterPro" id="IPR014450">
    <property type="entry name" value="UCP008210"/>
</dbReference>
<dbReference type="STRING" id="1273541.Pyrde_1736"/>
<proteinExistence type="predicted"/>
<organism evidence="1 2">
    <name type="scientific">Pyrodictium delaneyi</name>
    <dbReference type="NCBI Taxonomy" id="1273541"/>
    <lineage>
        <taxon>Archaea</taxon>
        <taxon>Thermoproteota</taxon>
        <taxon>Thermoprotei</taxon>
        <taxon>Desulfurococcales</taxon>
        <taxon>Pyrodictiaceae</taxon>
        <taxon>Pyrodictium</taxon>
    </lineage>
</organism>
<dbReference type="EMBL" id="CP013011">
    <property type="protein sequence ID" value="ALL01779.1"/>
    <property type="molecule type" value="Genomic_DNA"/>
</dbReference>
<dbReference type="AlphaFoldDB" id="A0A0P0N4W7"/>
<name>A0A0P0N4W7_9CREN</name>
<gene>
    <name evidence="1" type="ORF">Pyrde_1736</name>
</gene>